<dbReference type="OrthoDB" id="270167at2759"/>
<reference evidence="1" key="1">
    <citation type="submission" date="2020-03" db="EMBL/GenBank/DDBJ databases">
        <authorList>
            <person name="He L."/>
        </authorList>
    </citation>
    <scope>NUCLEOTIDE SEQUENCE</scope>
    <source>
        <strain evidence="1">CkLH20</strain>
    </source>
</reference>
<gene>
    <name evidence="1" type="ORF">CkaCkLH20_05049</name>
</gene>
<dbReference type="RefSeq" id="XP_038746810.1">
    <property type="nucleotide sequence ID" value="XM_038887768.1"/>
</dbReference>
<proteinExistence type="predicted"/>
<evidence type="ECO:0000313" key="2">
    <source>
        <dbReference type="Proteomes" id="UP000781932"/>
    </source>
</evidence>
<dbReference type="Proteomes" id="UP000781932">
    <property type="component" value="Unassembled WGS sequence"/>
</dbReference>
<organism evidence="1 2">
    <name type="scientific">Colletotrichum karsti</name>
    <dbReference type="NCBI Taxonomy" id="1095194"/>
    <lineage>
        <taxon>Eukaryota</taxon>
        <taxon>Fungi</taxon>
        <taxon>Dikarya</taxon>
        <taxon>Ascomycota</taxon>
        <taxon>Pezizomycotina</taxon>
        <taxon>Sordariomycetes</taxon>
        <taxon>Hypocreomycetidae</taxon>
        <taxon>Glomerellales</taxon>
        <taxon>Glomerellaceae</taxon>
        <taxon>Colletotrichum</taxon>
        <taxon>Colletotrichum boninense species complex</taxon>
    </lineage>
</organism>
<evidence type="ECO:0008006" key="3">
    <source>
        <dbReference type="Google" id="ProtNLM"/>
    </source>
</evidence>
<dbReference type="AlphaFoldDB" id="A0A9P6LIH9"/>
<protein>
    <recommendedName>
        <fullName evidence="3">Fungal N-terminal domain-containing protein</fullName>
    </recommendedName>
</protein>
<evidence type="ECO:0000313" key="1">
    <source>
        <dbReference type="EMBL" id="KAF9877349.1"/>
    </source>
</evidence>
<sequence>MIVAVISPDASHWATGHFSHTCTAGGISLEGIMQQPRQPALTMEAAIGIIGLSLQLVDSAIKVKRVIGTYRSASKEIGRLAQNVEKVEAVAGAIKKCFEGDASNRRCSELIHTWGIFVLRDIQSTLGEIQDIIDKLEKRASKSRTLYTVGFSFLEKKDEIARLSSALDRNLNDLQHMMTAEIFSRFSVIEQLTSTPASTQVMPSKPELPLNTEATSNSLALNANGTTTAIERSDSKPVQVLGFQGGMQSTRVTKKMQRHGMDDFVNVKESRTYTFGIRGYSYRVEFGWTFDTLNPISYSLNFQHILREDVDKELYRKTQTIIYTGDLGGLQRMFSSREICPTTFMGCLTLYEFAIKYCRPRLCHFLACQNVRQCLTEE</sequence>
<reference evidence="1" key="2">
    <citation type="submission" date="2020-11" db="EMBL/GenBank/DDBJ databases">
        <title>Whole genome sequencing of Colletotrichum sp.</title>
        <authorList>
            <person name="Li H."/>
        </authorList>
    </citation>
    <scope>NUCLEOTIDE SEQUENCE</scope>
    <source>
        <strain evidence="1">CkLH20</strain>
    </source>
</reference>
<dbReference type="EMBL" id="JAATWM020000014">
    <property type="protein sequence ID" value="KAF9877349.1"/>
    <property type="molecule type" value="Genomic_DNA"/>
</dbReference>
<accession>A0A9P6LIH9</accession>
<dbReference type="GeneID" id="62160842"/>
<comment type="caution">
    <text evidence="1">The sequence shown here is derived from an EMBL/GenBank/DDBJ whole genome shotgun (WGS) entry which is preliminary data.</text>
</comment>
<keyword evidence="2" id="KW-1185">Reference proteome</keyword>
<name>A0A9P6LIH9_9PEZI</name>